<dbReference type="SUPFAM" id="SSF57850">
    <property type="entry name" value="RING/U-box"/>
    <property type="match status" value="1"/>
</dbReference>
<dbReference type="AlphaFoldDB" id="A0A8B9API0"/>
<dbReference type="OrthoDB" id="1900223at2759"/>
<dbReference type="GeneID" id="120112380"/>
<feature type="compositionally biased region" description="Polar residues" evidence="1">
    <location>
        <begin position="58"/>
        <end position="69"/>
    </location>
</feature>
<keyword evidence="2" id="KW-1185">Reference proteome</keyword>
<dbReference type="Proteomes" id="UP000228380">
    <property type="component" value="Chromosome 11"/>
</dbReference>
<dbReference type="RefSeq" id="XP_038987487.1">
    <property type="nucleotide sequence ID" value="XM_039131559.1"/>
</dbReference>
<dbReference type="PANTHER" id="PTHR31150:SF32">
    <property type="entry name" value="RING_U-BOX SUPERFAMILY PROTEIN"/>
    <property type="match status" value="1"/>
</dbReference>
<gene>
    <name evidence="3" type="primary">LOC120112380</name>
</gene>
<reference evidence="2" key="1">
    <citation type="journal article" date="2019" name="Nat. Commun.">
        <title>Genome-wide association mapping of date palm fruit traits.</title>
        <authorList>
            <person name="Hazzouri K.M."/>
            <person name="Gros-Balthazard M."/>
            <person name="Flowers J.M."/>
            <person name="Copetti D."/>
            <person name="Lemansour A."/>
            <person name="Lebrun M."/>
            <person name="Masmoudi K."/>
            <person name="Ferrand S."/>
            <person name="Dhar M.I."/>
            <person name="Fresquez Z.A."/>
            <person name="Rosas U."/>
            <person name="Zhang J."/>
            <person name="Talag J."/>
            <person name="Lee S."/>
            <person name="Kudrna D."/>
            <person name="Powell R.F."/>
            <person name="Leitch I.J."/>
            <person name="Krueger R.R."/>
            <person name="Wing R.A."/>
            <person name="Amiri K.M.A."/>
            <person name="Purugganan M.D."/>
        </authorList>
    </citation>
    <scope>NUCLEOTIDE SEQUENCE [LARGE SCALE GENOMIC DNA]</scope>
    <source>
        <strain evidence="2">cv. Khalas</strain>
    </source>
</reference>
<organism evidence="2 3">
    <name type="scientific">Phoenix dactylifera</name>
    <name type="common">Date palm</name>
    <dbReference type="NCBI Taxonomy" id="42345"/>
    <lineage>
        <taxon>Eukaryota</taxon>
        <taxon>Viridiplantae</taxon>
        <taxon>Streptophyta</taxon>
        <taxon>Embryophyta</taxon>
        <taxon>Tracheophyta</taxon>
        <taxon>Spermatophyta</taxon>
        <taxon>Magnoliopsida</taxon>
        <taxon>Liliopsida</taxon>
        <taxon>Arecaceae</taxon>
        <taxon>Coryphoideae</taxon>
        <taxon>Phoeniceae</taxon>
        <taxon>Phoenix</taxon>
    </lineage>
</organism>
<dbReference type="Gene3D" id="3.30.40.10">
    <property type="entry name" value="Zinc/RING finger domain, C3HC4 (zinc finger)"/>
    <property type="match status" value="1"/>
</dbReference>
<evidence type="ECO:0000313" key="3">
    <source>
        <dbReference type="RefSeq" id="XP_038987487.1"/>
    </source>
</evidence>
<dbReference type="CDD" id="cd16448">
    <property type="entry name" value="RING-H2"/>
    <property type="match status" value="1"/>
</dbReference>
<evidence type="ECO:0000256" key="1">
    <source>
        <dbReference type="SAM" id="MobiDB-lite"/>
    </source>
</evidence>
<evidence type="ECO:0000313" key="2">
    <source>
        <dbReference type="Proteomes" id="UP000228380"/>
    </source>
</evidence>
<dbReference type="InterPro" id="IPR013083">
    <property type="entry name" value="Znf_RING/FYVE/PHD"/>
</dbReference>
<sequence length="175" mass="18977">MHSLHNSSSNILILVTDGSIRRNLPFNERDSSRSQVIAPCIEPSISPSTSASKAGPSSLKTSQTSNSQVGSFDVWPSVDISKLMSSFQGETWSFGSGHSSYCTNKLANSSTQLSSTSLYSDSQMCRVCSKVLNDRSLWSSQKLVLNKEISVVAILVCGHVFHANCLEIMMHATEV</sequence>
<reference evidence="3" key="2">
    <citation type="submission" date="2025-08" db="UniProtKB">
        <authorList>
            <consortium name="RefSeq"/>
        </authorList>
    </citation>
    <scope>IDENTIFICATION</scope>
    <source>
        <tissue evidence="3">Young leaves</tissue>
    </source>
</reference>
<feature type="region of interest" description="Disordered" evidence="1">
    <location>
        <begin position="42"/>
        <end position="69"/>
    </location>
</feature>
<protein>
    <submittedName>
        <fullName evidence="3">Uncharacterized protein LOC120112380</fullName>
    </submittedName>
</protein>
<accession>A0A8B9API0</accession>
<name>A0A8B9API0_PHODC</name>
<dbReference type="PANTHER" id="PTHR31150">
    <property type="entry name" value="EXPRESSED PROTEIN"/>
    <property type="match status" value="1"/>
</dbReference>
<dbReference type="KEGG" id="pda:120112380"/>
<proteinExistence type="predicted"/>